<keyword evidence="2" id="KW-0812">Transmembrane</keyword>
<feature type="transmembrane region" description="Helical" evidence="2">
    <location>
        <begin position="21"/>
        <end position="40"/>
    </location>
</feature>
<dbReference type="AlphaFoldDB" id="A0A1T4Y5N3"/>
<evidence type="ECO:0000256" key="2">
    <source>
        <dbReference type="SAM" id="Phobius"/>
    </source>
</evidence>
<evidence type="ECO:0000313" key="3">
    <source>
        <dbReference type="EMBL" id="SKA97117.1"/>
    </source>
</evidence>
<accession>A0A1T4Y5N3</accession>
<feature type="transmembrane region" description="Helical" evidence="2">
    <location>
        <begin position="46"/>
        <end position="67"/>
    </location>
</feature>
<dbReference type="EMBL" id="FUYC01000031">
    <property type="protein sequence ID" value="SKA97117.1"/>
    <property type="molecule type" value="Genomic_DNA"/>
</dbReference>
<dbReference type="Proteomes" id="UP000190027">
    <property type="component" value="Unassembled WGS sequence"/>
</dbReference>
<evidence type="ECO:0000256" key="1">
    <source>
        <dbReference type="SAM" id="MobiDB-lite"/>
    </source>
</evidence>
<reference evidence="3 4" key="1">
    <citation type="submission" date="2017-02" db="EMBL/GenBank/DDBJ databases">
        <authorList>
            <person name="Peterson S.W."/>
        </authorList>
    </citation>
    <scope>NUCLEOTIDE SEQUENCE [LARGE SCALE GENOMIC DNA]</scope>
    <source>
        <strain evidence="3 4">DSM 16080</strain>
    </source>
</reference>
<organism evidence="3 4">
    <name type="scientific">Paucidesulfovibrio gracilis DSM 16080</name>
    <dbReference type="NCBI Taxonomy" id="1121449"/>
    <lineage>
        <taxon>Bacteria</taxon>
        <taxon>Pseudomonadati</taxon>
        <taxon>Thermodesulfobacteriota</taxon>
        <taxon>Desulfovibrionia</taxon>
        <taxon>Desulfovibrionales</taxon>
        <taxon>Desulfovibrionaceae</taxon>
        <taxon>Paucidesulfovibrio</taxon>
    </lineage>
</organism>
<dbReference type="Pfam" id="PF09527">
    <property type="entry name" value="ATPase_gene1"/>
    <property type="match status" value="1"/>
</dbReference>
<dbReference type="STRING" id="1121449.SAMN02745704_02816"/>
<dbReference type="RefSeq" id="WP_078718357.1">
    <property type="nucleotide sequence ID" value="NZ_FUYC01000031.1"/>
</dbReference>
<dbReference type="InterPro" id="IPR032820">
    <property type="entry name" value="ATPase_put"/>
</dbReference>
<gene>
    <name evidence="3" type="ORF">SAMN02745704_02816</name>
</gene>
<dbReference type="OrthoDB" id="15401at2"/>
<feature type="region of interest" description="Disordered" evidence="1">
    <location>
        <begin position="81"/>
        <end position="103"/>
    </location>
</feature>
<keyword evidence="2" id="KW-1133">Transmembrane helix</keyword>
<sequence length="103" mass="11548">MAFFKGDRHRELLDQLSTAGTIGLHLVCSTFVGLAIGWYLDKWLGTKPWLLLVMLLFGIVAGFRNVVYEVQRIQKADAELDARGRRGQDKEPKDKDGDGNNVS</sequence>
<proteinExistence type="predicted"/>
<keyword evidence="2" id="KW-0472">Membrane</keyword>
<protein>
    <submittedName>
        <fullName evidence="3">ATP synthase protein I</fullName>
    </submittedName>
</protein>
<keyword evidence="4" id="KW-1185">Reference proteome</keyword>
<evidence type="ECO:0000313" key="4">
    <source>
        <dbReference type="Proteomes" id="UP000190027"/>
    </source>
</evidence>
<name>A0A1T4Y5N3_9BACT</name>